<evidence type="ECO:0000313" key="4">
    <source>
        <dbReference type="RefSeq" id="XP_055863935.1"/>
    </source>
</evidence>
<sequence length="1557" mass="175040">MLEDCSLVMSEVSPAVAAMWRLIEILNSEKKLWQRQLLLRNETERTPRAPPRKKHLFLRSFSVDIPHTICDGNNNFSVRSDDCACFSAGETPCPIHEDIDCDTAMADSAARQDTVPPKNQDITAASPVVEIPASDHQGWLLDQLRGQRVWGSVSDGTLSLYETESTSVPKKAISLHSCRVKPIEFVSKPNQREHNGVVRHYGSNKASKVEKHQFLIENRNNKQNYVFGVASKQELDQWIIALNNASCEDFDSKLSEDTGISLDSSSASFESDSVKLRVGSDTSGMSAAPSPKLRPHSISFSNAPHVKRNSVVEILKRHRSTQGESEQKAQPVRVRHDAEDTGLVRPSRDAVRKSRSFLKNPFDNLFRLRRKKRSSSADDAFERRQQLSSEKTRSNNRLSDSLDSRVDIFQKRERQDSQDSTSSYSPETSPRYVDINYSRRVTSSLKRTASDLKSKLFGNSKDWDFTGVKLNQLQDIKVSGFLLYRQDFKYVKVFCALGHGWLYMFKTDRPEDTALLSIRLNHSCVQYVVELERRRKSLFAFKVSQPQCPSVYLLADDQQSLTKWIMSLQSEASSIQAEQRLADEIRAKKSVQKARVALEIGMSPSDKNVSKQAELRLKRNSCPTFSLTDLNQVQGDSLRRTSDISGIISSDKGTLQKGDKSFLPLETKKLTGLSPDIYDENYASSHFKIAHLISPDSSTVSACVDDINKVSDTSASLGLNSHIDLVAAEAETTHSASWELKHHHKVVADVKSRHVAYSPEVKHESERLLQKAAATVRRAASLNISDVKPATHPRNSVFKPRVTSFFTPVQKRSPGETNTDQLTSRNLLPNVNLIQDATKVATDTSTLSDDQTPSGNIEPRYETKVSRNPSTDKEISNVEVSLSTESDSSFLSDSKKETSSSYSNQPEAAPQYRFDSNVHDSALQESWSTDQSFLLAVISDKLRQRRQRESQDTTSHCFNENVLVVHDDLPLNFTKKLPKMSSDETSESSDSETVTSFSAFLSSERKISSDVADCHAQMQGFVEKRGYDDKWIRYWCVLREACLYFYLRPDDKVSVDVTELTGYGVTELVDSFEGKSFVLKFDHKDYITVVISLDSHSEMCDWFQAIKAVLTSLKRGRAAGFSQIVTNDSRNHEENVQQMSPSTRTVKEKLLAEMLRQKQELEKMQAARNYMKKTDTVMMRSSPTVGASPPATPPTVTDDNRICNLTRLRQRRMSAQLKLSVIKKQMEESQNSPRDKKSGFIIGRKKPDLVPTEVPGLKSDLEEQAKSLSSMLNELDSCITAHNPSTREADLHDRPILKKGTMYASDLSLQRSTHLLTEHKKDYLYNSNGDVSPKLTEKSTSLKSSVQKFAHKTFSRANRYLSRKSSSPSEEKEDAKSSLSSPNNLSIMTPDVIDMTNSNGISILKPFSPDGSIYPDPPDNFKSDYSLLARTLPNSKKGIFSTKSHKNYLLSSSFSQMDLHGPRISPSSSFPSLHFTSDRTKEDFHQLSSSQRSFLKSESPIDSLDSSSSWSPIIPAKNTHSQASRREVNPQAMAQIYAFEELSKKFMQDCQVNQELL</sequence>
<dbReference type="Pfam" id="PF00169">
    <property type="entry name" value="PH"/>
    <property type="match status" value="3"/>
</dbReference>
<feature type="region of interest" description="Disordered" evidence="1">
    <location>
        <begin position="842"/>
        <end position="911"/>
    </location>
</feature>
<gene>
    <name evidence="4" type="primary">LOC106065235</name>
</gene>
<reference evidence="4" key="1">
    <citation type="submission" date="2025-08" db="UniProtKB">
        <authorList>
            <consortium name="RefSeq"/>
        </authorList>
    </citation>
    <scope>IDENTIFICATION</scope>
</reference>
<dbReference type="PROSITE" id="PS50003">
    <property type="entry name" value="PH_DOMAIN"/>
    <property type="match status" value="3"/>
</dbReference>
<organism evidence="3 4">
    <name type="scientific">Biomphalaria glabrata</name>
    <name type="common">Bloodfluke planorb</name>
    <name type="synonym">Freshwater snail</name>
    <dbReference type="NCBI Taxonomy" id="6526"/>
    <lineage>
        <taxon>Eukaryota</taxon>
        <taxon>Metazoa</taxon>
        <taxon>Spiralia</taxon>
        <taxon>Lophotrochozoa</taxon>
        <taxon>Mollusca</taxon>
        <taxon>Gastropoda</taxon>
        <taxon>Heterobranchia</taxon>
        <taxon>Euthyneura</taxon>
        <taxon>Panpulmonata</taxon>
        <taxon>Hygrophila</taxon>
        <taxon>Lymnaeoidea</taxon>
        <taxon>Planorbidae</taxon>
        <taxon>Biomphalaria</taxon>
    </lineage>
</organism>
<dbReference type="Proteomes" id="UP001165740">
    <property type="component" value="Chromosome 13"/>
</dbReference>
<feature type="domain" description="PH" evidence="2">
    <location>
        <begin position="133"/>
        <end position="247"/>
    </location>
</feature>
<feature type="region of interest" description="Disordered" evidence="1">
    <location>
        <begin position="1224"/>
        <end position="1254"/>
    </location>
</feature>
<dbReference type="InterPro" id="IPR011993">
    <property type="entry name" value="PH-like_dom_sf"/>
</dbReference>
<dbReference type="GeneID" id="106065235"/>
<feature type="domain" description="PH" evidence="2">
    <location>
        <begin position="1015"/>
        <end position="1111"/>
    </location>
</feature>
<keyword evidence="3" id="KW-1185">Reference proteome</keyword>
<dbReference type="OrthoDB" id="5970758at2759"/>
<feature type="compositionally biased region" description="Basic and acidic residues" evidence="1">
    <location>
        <begin position="859"/>
        <end position="876"/>
    </location>
</feature>
<evidence type="ECO:0000313" key="3">
    <source>
        <dbReference type="Proteomes" id="UP001165740"/>
    </source>
</evidence>
<dbReference type="SMART" id="SM00233">
    <property type="entry name" value="PH"/>
    <property type="match status" value="3"/>
</dbReference>
<feature type="region of interest" description="Disordered" evidence="1">
    <location>
        <begin position="317"/>
        <end position="352"/>
    </location>
</feature>
<feature type="compositionally biased region" description="Basic and acidic residues" evidence="1">
    <location>
        <begin position="400"/>
        <end position="417"/>
    </location>
</feature>
<accession>A0A9W2YMQ1</accession>
<feature type="compositionally biased region" description="Polar residues" evidence="1">
    <location>
        <begin position="842"/>
        <end position="855"/>
    </location>
</feature>
<feature type="compositionally biased region" description="Low complexity" evidence="1">
    <location>
        <begin position="1498"/>
        <end position="1515"/>
    </location>
</feature>
<protein>
    <submittedName>
        <fullName evidence="4">Uncharacterized protein LOC106065235 isoform X1</fullName>
    </submittedName>
</protein>
<feature type="region of interest" description="Disordered" evidence="1">
    <location>
        <begin position="1359"/>
        <end position="1391"/>
    </location>
</feature>
<dbReference type="SUPFAM" id="SSF50729">
    <property type="entry name" value="PH domain-like"/>
    <property type="match status" value="3"/>
</dbReference>
<evidence type="ECO:0000256" key="1">
    <source>
        <dbReference type="SAM" id="MobiDB-lite"/>
    </source>
</evidence>
<evidence type="ECO:0000259" key="2">
    <source>
        <dbReference type="PROSITE" id="PS50003"/>
    </source>
</evidence>
<dbReference type="Gene3D" id="2.30.29.30">
    <property type="entry name" value="Pleckstrin-homology domain (PH domain)/Phosphotyrosine-binding domain (PTB)"/>
    <property type="match status" value="3"/>
</dbReference>
<feature type="region of interest" description="Disordered" evidence="1">
    <location>
        <begin position="279"/>
        <end position="302"/>
    </location>
</feature>
<dbReference type="RefSeq" id="XP_055863935.1">
    <property type="nucleotide sequence ID" value="XM_056007960.1"/>
</dbReference>
<dbReference type="InterPro" id="IPR001849">
    <property type="entry name" value="PH_domain"/>
</dbReference>
<feature type="compositionally biased region" description="Polar residues" evidence="1">
    <location>
        <begin position="418"/>
        <end position="428"/>
    </location>
</feature>
<feature type="compositionally biased region" description="Low complexity" evidence="1">
    <location>
        <begin position="878"/>
        <end position="892"/>
    </location>
</feature>
<name>A0A9W2YMQ1_BIOGL</name>
<feature type="domain" description="PH" evidence="2">
    <location>
        <begin position="475"/>
        <end position="573"/>
    </location>
</feature>
<proteinExistence type="predicted"/>
<feature type="region of interest" description="Disordered" evidence="1">
    <location>
        <begin position="1180"/>
        <end position="1199"/>
    </location>
</feature>
<feature type="region of interest" description="Disordered" evidence="1">
    <location>
        <begin position="373"/>
        <end position="430"/>
    </location>
</feature>
<feature type="compositionally biased region" description="Basic and acidic residues" evidence="1">
    <location>
        <begin position="380"/>
        <end position="393"/>
    </location>
</feature>
<feature type="region of interest" description="Disordered" evidence="1">
    <location>
        <begin position="1498"/>
        <end position="1527"/>
    </location>
</feature>